<accession>A0A2R3ISH4</accession>
<proteinExistence type="inferred from homology"/>
<dbReference type="InterPro" id="IPR000073">
    <property type="entry name" value="AB_hydrolase_1"/>
</dbReference>
<dbReference type="InterPro" id="IPR050261">
    <property type="entry name" value="FrsA_esterase"/>
</dbReference>
<dbReference type="PANTHER" id="PTHR22946:SF9">
    <property type="entry name" value="POLYKETIDE TRANSFERASE AF380"/>
    <property type="match status" value="1"/>
</dbReference>
<evidence type="ECO:0000313" key="5">
    <source>
        <dbReference type="Proteomes" id="UP000238390"/>
    </source>
</evidence>
<name>A0A2R3ISH4_9PSED</name>
<organism evidence="4 5">
    <name type="scientific">Pseudomonas paraeruginosa</name>
    <dbReference type="NCBI Taxonomy" id="2994495"/>
    <lineage>
        <taxon>Bacteria</taxon>
        <taxon>Pseudomonadati</taxon>
        <taxon>Pseudomonadota</taxon>
        <taxon>Gammaproteobacteria</taxon>
        <taxon>Pseudomonadales</taxon>
        <taxon>Pseudomonadaceae</taxon>
        <taxon>Pseudomonas</taxon>
    </lineage>
</organism>
<dbReference type="RefSeq" id="WP_034078309.1">
    <property type="nucleotide sequence ID" value="NZ_CP027169.1"/>
</dbReference>
<keyword evidence="5" id="KW-1185">Reference proteome</keyword>
<dbReference type="SUPFAM" id="SSF53474">
    <property type="entry name" value="alpha/beta-Hydrolases"/>
    <property type="match status" value="1"/>
</dbReference>
<feature type="domain" description="AB hydrolase-1" evidence="3">
    <location>
        <begin position="88"/>
        <end position="232"/>
    </location>
</feature>
<dbReference type="Pfam" id="PF12697">
    <property type="entry name" value="Abhydrolase_6"/>
    <property type="match status" value="1"/>
</dbReference>
<dbReference type="AlphaFoldDB" id="A0A2R3ISH4"/>
<evidence type="ECO:0000256" key="1">
    <source>
        <dbReference type="ARBA" id="ARBA00022801"/>
    </source>
</evidence>
<sequence length="372" mass="41283">MKRTSRGFLLLIGLALNGGPTFATDHLDRRIGETILYERISPRPGKSFVIRVNTFLPSGPGPFPLVILNHGIDPDGSRDRVRFQVPAREFVQRGYAVMVPQRRSFGGSEGPRDWSDCQPGAYTREAQREIHATLRLALARDDIDTRRILLVGHSVGGLVGLKTAEQDLPGVVGVVNMAGGFRWENCDWQTPLLEEMRQAAASRIPSLWVYAENDRMFPPELARQLFASYRQAGGSGRLRVLAAHPGDGHLFFPERSGLQAWWPEVEGFMRAVGLPTRKVRHIAETRRPGESGFAAIGDVDSVPFVEHEREAGGKDYRTFLEAAGQRAFALSEDGDAWGWSVSANPLDEALEYCNTNSSTPCRAYALDQQVVW</sequence>
<dbReference type="Proteomes" id="UP000238390">
    <property type="component" value="Chromosome"/>
</dbReference>
<dbReference type="Gene3D" id="3.40.50.1820">
    <property type="entry name" value="alpha/beta hydrolase"/>
    <property type="match status" value="1"/>
</dbReference>
<comment type="similarity">
    <text evidence="2">Belongs to the AB hydrolase superfamily. FUS2 hydrolase family.</text>
</comment>
<reference evidence="4 5" key="1">
    <citation type="submission" date="2018-02" db="EMBL/GenBank/DDBJ databases">
        <title>FDA/CDC Antimicrobial Resistant Isolate Bank Genome Sequencing.</title>
        <authorList>
            <person name="Benahmed F.H."/>
            <person name="Lutgring J.D."/>
            <person name="Yoo B."/>
            <person name="Machado M."/>
            <person name="Brown A."/>
            <person name="McAllister G."/>
            <person name="Perry A."/>
            <person name="Halpin A.L."/>
            <person name="Vavikolanu K."/>
            <person name="Ott S."/>
            <person name="Zhao X."/>
            <person name="Tallon L.J."/>
            <person name="Sadzewicz L."/>
            <person name="Aluvathingal J."/>
            <person name="Nadendla S."/>
            <person name="Voskania-kordi A."/>
            <person name="Simonyan V."/>
            <person name="Patel J."/>
            <person name="Shawar R.M."/>
        </authorList>
    </citation>
    <scope>NUCLEOTIDE SEQUENCE [LARGE SCALE GENOMIC DNA]</scope>
    <source>
        <strain evidence="4 5">AR_0356</strain>
    </source>
</reference>
<gene>
    <name evidence="4" type="ORF">CSB93_6262</name>
</gene>
<evidence type="ECO:0000259" key="3">
    <source>
        <dbReference type="Pfam" id="PF12697"/>
    </source>
</evidence>
<dbReference type="InterPro" id="IPR029058">
    <property type="entry name" value="AB_hydrolase_fold"/>
</dbReference>
<dbReference type="PANTHER" id="PTHR22946">
    <property type="entry name" value="DIENELACTONE HYDROLASE DOMAIN-CONTAINING PROTEIN-RELATED"/>
    <property type="match status" value="1"/>
</dbReference>
<keyword evidence="1 4" id="KW-0378">Hydrolase</keyword>
<protein>
    <submittedName>
        <fullName evidence="4">Alpha/beta hydrolase family protein</fullName>
    </submittedName>
</protein>
<evidence type="ECO:0000256" key="2">
    <source>
        <dbReference type="ARBA" id="ARBA00038115"/>
    </source>
</evidence>
<evidence type="ECO:0000313" key="4">
    <source>
        <dbReference type="EMBL" id="AVK04888.1"/>
    </source>
</evidence>
<dbReference type="EMBL" id="CP027169">
    <property type="protein sequence ID" value="AVK04888.1"/>
    <property type="molecule type" value="Genomic_DNA"/>
</dbReference>
<dbReference type="GO" id="GO:0052689">
    <property type="term" value="F:carboxylic ester hydrolase activity"/>
    <property type="evidence" value="ECO:0007669"/>
    <property type="project" value="UniProtKB-ARBA"/>
</dbReference>